<dbReference type="SMART" id="SM00473">
    <property type="entry name" value="PAN_AP"/>
    <property type="match status" value="2"/>
</dbReference>
<feature type="domain" description="ZP" evidence="4">
    <location>
        <begin position="312"/>
        <end position="555"/>
    </location>
</feature>
<dbReference type="SUPFAM" id="SSF57414">
    <property type="entry name" value="Hairpin loop containing domain-like"/>
    <property type="match status" value="2"/>
</dbReference>
<dbReference type="InterPro" id="IPR001507">
    <property type="entry name" value="ZP_dom"/>
</dbReference>
<dbReference type="SMART" id="SM00241">
    <property type="entry name" value="ZP"/>
    <property type="match status" value="1"/>
</dbReference>
<dbReference type="CDD" id="cd01099">
    <property type="entry name" value="PAN_AP_HGF"/>
    <property type="match status" value="1"/>
</dbReference>
<feature type="transmembrane region" description="Helical" evidence="1">
    <location>
        <begin position="653"/>
        <end position="679"/>
    </location>
</feature>
<dbReference type="PROSITE" id="PS50948">
    <property type="entry name" value="PAN"/>
    <property type="match status" value="2"/>
</dbReference>
<dbReference type="InterPro" id="IPR052774">
    <property type="entry name" value="Celegans_DevNeuronal_Protein"/>
</dbReference>
<sequence>MAPSGGDAWSRRGTSTMLLLLLATSGSVFTTASECSGGREEVLERVARVQLLGVELEPLYQGRHGSSVTMDCINRCRRSATCRGLFLDYPQSSCRALTSTARVEPSAKYRHAPHLPSAYFQKICLHVPASCKSAWAVERIPGYAVDGYDTKVMSDVPNREQCAELCLTATDLRCRSAEYDDRDLQCRLSTEDRRSQPLSFQPVGQHIHYLENQCLEDATKRLLTVKCEYESFENQDLGSWDVEVAAKTQEECTNACSSLRTFRCRGVTWHQKKRLCRLSADDVTGAGGLSALTRARGVTFLQKTPCLDLDLTCSVDAMVVSLRTEEPFQGRLFSQDAPSSCQQLGSGRTDTQLTINFRERDCGVVDEGDGVVSSVVVVQHHPVVQRRGDKAIKLVCLFDTSNRTVSSGYNFQFSGHGLSGGVASAVVNATAPVPRLRLRIVGTDGRDVTGARLGEKLLLQLELDDTSVYGILARNLVARSSDSSGEIVLLDDRGCPVDPLIFPALQPLINGSRGLQGTFQAFKFSEDSVVRFQVNVQFCLQECKPATCTGGSTSYGRRRRRRSQVLLPRGRRQAERSGTATLQLDGQLQQQELRERGAEAAEEEDDDRDTIYHEMPLQKEIIVANTRVIPLINGLLPGEEEFRRMGDLVCTSWEVLVCIIIAGCIVMVCVVLVTIMCVYSHRRHCMSRQDDMSSSTSCSERPTSSAALYKTCSEDSAHTLRVLRTTLRD</sequence>
<dbReference type="Pfam" id="PF00024">
    <property type="entry name" value="PAN_1"/>
    <property type="match status" value="2"/>
</dbReference>
<organism evidence="5">
    <name type="scientific">Hirondellea gigas</name>
    <dbReference type="NCBI Taxonomy" id="1518452"/>
    <lineage>
        <taxon>Eukaryota</taxon>
        <taxon>Metazoa</taxon>
        <taxon>Ecdysozoa</taxon>
        <taxon>Arthropoda</taxon>
        <taxon>Crustacea</taxon>
        <taxon>Multicrustacea</taxon>
        <taxon>Malacostraca</taxon>
        <taxon>Eumalacostraca</taxon>
        <taxon>Peracarida</taxon>
        <taxon>Amphipoda</taxon>
        <taxon>Amphilochidea</taxon>
        <taxon>Lysianassida</taxon>
        <taxon>Lysianassidira</taxon>
        <taxon>Lysianassoidea</taxon>
        <taxon>Lysianassidae</taxon>
        <taxon>Hirondellea</taxon>
    </lineage>
</organism>
<keyword evidence="1" id="KW-0812">Transmembrane</keyword>
<name>A0A6A7G4W5_9CRUS</name>
<feature type="signal peptide" evidence="2">
    <location>
        <begin position="1"/>
        <end position="32"/>
    </location>
</feature>
<dbReference type="EMBL" id="IACT01006114">
    <property type="protein sequence ID" value="LAC25252.1"/>
    <property type="molecule type" value="mRNA"/>
</dbReference>
<feature type="domain" description="Apple" evidence="3">
    <location>
        <begin position="131"/>
        <end position="214"/>
    </location>
</feature>
<dbReference type="GO" id="GO:0009653">
    <property type="term" value="P:anatomical structure morphogenesis"/>
    <property type="evidence" value="ECO:0007669"/>
    <property type="project" value="TreeGrafter"/>
</dbReference>
<dbReference type="PROSITE" id="PS51034">
    <property type="entry name" value="ZP_2"/>
    <property type="match status" value="1"/>
</dbReference>
<feature type="chain" id="PRO_5025441387" evidence="2">
    <location>
        <begin position="33"/>
        <end position="729"/>
    </location>
</feature>
<dbReference type="PANTHER" id="PTHR47327">
    <property type="entry name" value="FI18240P1-RELATED"/>
    <property type="match status" value="1"/>
</dbReference>
<evidence type="ECO:0000313" key="5">
    <source>
        <dbReference type="EMBL" id="LAC25252.1"/>
    </source>
</evidence>
<protein>
    <submittedName>
        <fullName evidence="5">EGF-like domain-containing protein 2</fullName>
    </submittedName>
</protein>
<dbReference type="InterPro" id="IPR056953">
    <property type="entry name" value="CUT_N"/>
</dbReference>
<keyword evidence="2" id="KW-0732">Signal</keyword>
<evidence type="ECO:0000256" key="2">
    <source>
        <dbReference type="SAM" id="SignalP"/>
    </source>
</evidence>
<dbReference type="AlphaFoldDB" id="A0A6A7G4W5"/>
<reference evidence="5" key="1">
    <citation type="submission" date="2017-11" db="EMBL/GenBank/DDBJ databases">
        <title>The sensing device of the deep-sea amphipod.</title>
        <authorList>
            <person name="Kobayashi H."/>
            <person name="Nagahama T."/>
            <person name="Arai W."/>
            <person name="Sasagawa Y."/>
            <person name="Umeda M."/>
            <person name="Hayashi T."/>
            <person name="Nikaido I."/>
            <person name="Watanabe H."/>
            <person name="Oguri K."/>
            <person name="Kitazato H."/>
            <person name="Fujioka K."/>
            <person name="Kido Y."/>
            <person name="Takami H."/>
        </authorList>
    </citation>
    <scope>NUCLEOTIDE SEQUENCE</scope>
    <source>
        <tissue evidence="5">Whole body</tissue>
    </source>
</reference>
<accession>A0A6A7G4W5</accession>
<evidence type="ECO:0000259" key="3">
    <source>
        <dbReference type="PROSITE" id="PS50948"/>
    </source>
</evidence>
<proteinExistence type="evidence at transcript level"/>
<keyword evidence="1" id="KW-1133">Transmembrane helix</keyword>
<dbReference type="Gene3D" id="3.50.4.10">
    <property type="entry name" value="Hepatocyte Growth Factor"/>
    <property type="match status" value="2"/>
</dbReference>
<dbReference type="PANTHER" id="PTHR47327:SF1">
    <property type="entry name" value="RE15579P"/>
    <property type="match status" value="1"/>
</dbReference>
<dbReference type="InterPro" id="IPR003609">
    <property type="entry name" value="Pan_app"/>
</dbReference>
<evidence type="ECO:0000259" key="4">
    <source>
        <dbReference type="PROSITE" id="PS51034"/>
    </source>
</evidence>
<feature type="domain" description="Apple" evidence="3">
    <location>
        <begin position="227"/>
        <end position="306"/>
    </location>
</feature>
<dbReference type="Pfam" id="PF25057">
    <property type="entry name" value="CUT_N"/>
    <property type="match status" value="1"/>
</dbReference>
<keyword evidence="1" id="KW-0472">Membrane</keyword>
<evidence type="ECO:0000256" key="1">
    <source>
        <dbReference type="SAM" id="Phobius"/>
    </source>
</evidence>